<dbReference type="SUPFAM" id="SSF54631">
    <property type="entry name" value="CBS-domain pair"/>
    <property type="match status" value="1"/>
</dbReference>
<dbReference type="InterPro" id="IPR002550">
    <property type="entry name" value="CNNM"/>
</dbReference>
<dbReference type="InterPro" id="IPR000644">
    <property type="entry name" value="CBS_dom"/>
</dbReference>
<organism evidence="15">
    <name type="scientific">Phaeomonas parva</name>
    <dbReference type="NCBI Taxonomy" id="124430"/>
    <lineage>
        <taxon>Eukaryota</taxon>
        <taxon>Sar</taxon>
        <taxon>Stramenopiles</taxon>
        <taxon>Ochrophyta</taxon>
        <taxon>Pinguiophyceae</taxon>
        <taxon>Pinguiochrysidales</taxon>
        <taxon>Pinguiochrysidaceae</taxon>
        <taxon>Phaeomonas</taxon>
    </lineage>
</organism>
<dbReference type="CDD" id="cd04590">
    <property type="entry name" value="CBS_pair_CorC_HlyC_assoc"/>
    <property type="match status" value="1"/>
</dbReference>
<evidence type="ECO:0000256" key="4">
    <source>
        <dbReference type="ARBA" id="ARBA00022737"/>
    </source>
</evidence>
<proteinExistence type="inferred from homology"/>
<dbReference type="InterPro" id="IPR044751">
    <property type="entry name" value="Ion_transp-like_CBS"/>
</dbReference>
<dbReference type="PANTHER" id="PTHR12064:SF97">
    <property type="entry name" value="METAL TRANSPORTER CNNM-5"/>
    <property type="match status" value="1"/>
</dbReference>
<dbReference type="PROSITE" id="PS00018">
    <property type="entry name" value="EF_HAND_1"/>
    <property type="match status" value="2"/>
</dbReference>
<evidence type="ECO:0000256" key="8">
    <source>
        <dbReference type="PROSITE-ProRule" id="PRU00703"/>
    </source>
</evidence>
<feature type="region of interest" description="Disordered" evidence="10">
    <location>
        <begin position="209"/>
        <end position="247"/>
    </location>
</feature>
<gene>
    <name evidence="15" type="ORF">PPAR1163_LOCUS10906</name>
</gene>
<dbReference type="GO" id="GO:0010960">
    <property type="term" value="P:magnesium ion homeostasis"/>
    <property type="evidence" value="ECO:0007669"/>
    <property type="project" value="InterPro"/>
</dbReference>
<dbReference type="PROSITE" id="PS51371">
    <property type="entry name" value="CBS"/>
    <property type="match status" value="1"/>
</dbReference>
<evidence type="ECO:0000259" key="12">
    <source>
        <dbReference type="PROSITE" id="PS50222"/>
    </source>
</evidence>
<feature type="compositionally biased region" description="Basic and acidic residues" evidence="10">
    <location>
        <begin position="551"/>
        <end position="564"/>
    </location>
</feature>
<dbReference type="PROSITE" id="PS50222">
    <property type="entry name" value="EF_HAND_2"/>
    <property type="match status" value="2"/>
</dbReference>
<dbReference type="InterPro" id="IPR018247">
    <property type="entry name" value="EF_Hand_1_Ca_BS"/>
</dbReference>
<evidence type="ECO:0000256" key="5">
    <source>
        <dbReference type="ARBA" id="ARBA00022837"/>
    </source>
</evidence>
<dbReference type="PROSITE" id="PS51846">
    <property type="entry name" value="CNNM"/>
    <property type="match status" value="1"/>
</dbReference>
<protein>
    <recommendedName>
        <fullName evidence="16">Calmodulin</fullName>
    </recommendedName>
</protein>
<evidence type="ECO:0000256" key="10">
    <source>
        <dbReference type="SAM" id="MobiDB-lite"/>
    </source>
</evidence>
<feature type="transmembrane region" description="Helical" evidence="11">
    <location>
        <begin position="100"/>
        <end position="119"/>
    </location>
</feature>
<dbReference type="GO" id="GO:0005509">
    <property type="term" value="F:calcium ion binding"/>
    <property type="evidence" value="ECO:0007669"/>
    <property type="project" value="InterPro"/>
</dbReference>
<feature type="domain" description="CNNM transmembrane" evidence="14">
    <location>
        <begin position="1"/>
        <end position="189"/>
    </location>
</feature>
<keyword evidence="3 9" id="KW-0812">Transmembrane</keyword>
<dbReference type="InterPro" id="IPR002048">
    <property type="entry name" value="EF_hand_dom"/>
</dbReference>
<keyword evidence="7 9" id="KW-0472">Membrane</keyword>
<dbReference type="Pfam" id="PF13499">
    <property type="entry name" value="EF-hand_7"/>
    <property type="match status" value="1"/>
</dbReference>
<evidence type="ECO:0000259" key="13">
    <source>
        <dbReference type="PROSITE" id="PS51371"/>
    </source>
</evidence>
<dbReference type="GO" id="GO:0030026">
    <property type="term" value="P:intracellular manganese ion homeostasis"/>
    <property type="evidence" value="ECO:0007669"/>
    <property type="project" value="TreeGrafter"/>
</dbReference>
<feature type="region of interest" description="Disordered" evidence="10">
    <location>
        <begin position="598"/>
        <end position="626"/>
    </location>
</feature>
<feature type="compositionally biased region" description="Basic and acidic residues" evidence="10">
    <location>
        <begin position="598"/>
        <end position="608"/>
    </location>
</feature>
<dbReference type="GO" id="GO:0005737">
    <property type="term" value="C:cytoplasm"/>
    <property type="evidence" value="ECO:0007669"/>
    <property type="project" value="TreeGrafter"/>
</dbReference>
<evidence type="ECO:0000256" key="2">
    <source>
        <dbReference type="ARBA" id="ARBA00005253"/>
    </source>
</evidence>
<dbReference type="AlphaFoldDB" id="A0A7S1U1Y6"/>
<keyword evidence="8" id="KW-0129">CBS domain</keyword>
<dbReference type="SUPFAM" id="SSF47473">
    <property type="entry name" value="EF-hand"/>
    <property type="match status" value="1"/>
</dbReference>
<dbReference type="CDD" id="cd00051">
    <property type="entry name" value="EFh"/>
    <property type="match status" value="1"/>
</dbReference>
<feature type="transmembrane region" description="Helical" evidence="11">
    <location>
        <begin position="74"/>
        <end position="94"/>
    </location>
</feature>
<feature type="domain" description="EF-hand" evidence="12">
    <location>
        <begin position="515"/>
        <end position="550"/>
    </location>
</feature>
<dbReference type="Gene3D" id="3.10.580.10">
    <property type="entry name" value="CBS-domain"/>
    <property type="match status" value="1"/>
</dbReference>
<feature type="region of interest" description="Disordered" evidence="10">
    <location>
        <begin position="551"/>
        <end position="586"/>
    </location>
</feature>
<comment type="subcellular location">
    <subcellularLocation>
        <location evidence="1">Membrane</location>
        <topology evidence="1">Multi-pass membrane protein</topology>
    </subcellularLocation>
</comment>
<evidence type="ECO:0000256" key="6">
    <source>
        <dbReference type="ARBA" id="ARBA00022989"/>
    </source>
</evidence>
<dbReference type="GO" id="GO:0016020">
    <property type="term" value="C:membrane"/>
    <property type="evidence" value="ECO:0007669"/>
    <property type="project" value="UniProtKB-SubCell"/>
</dbReference>
<evidence type="ECO:0000256" key="3">
    <source>
        <dbReference type="ARBA" id="ARBA00022692"/>
    </source>
</evidence>
<feature type="domain" description="CBS" evidence="13">
    <location>
        <begin position="333"/>
        <end position="409"/>
    </location>
</feature>
<dbReference type="InterPro" id="IPR045095">
    <property type="entry name" value="ACDP"/>
</dbReference>
<dbReference type="EMBL" id="HBGJ01016966">
    <property type="protein sequence ID" value="CAD9252542.1"/>
    <property type="molecule type" value="Transcribed_RNA"/>
</dbReference>
<evidence type="ECO:0000256" key="1">
    <source>
        <dbReference type="ARBA" id="ARBA00004141"/>
    </source>
</evidence>
<dbReference type="SMART" id="SM00054">
    <property type="entry name" value="EFh"/>
    <property type="match status" value="2"/>
</dbReference>
<evidence type="ECO:0008006" key="16">
    <source>
        <dbReference type="Google" id="ProtNLM"/>
    </source>
</evidence>
<dbReference type="PANTHER" id="PTHR12064">
    <property type="entry name" value="METAL TRANSPORTER CNNM"/>
    <property type="match status" value="1"/>
</dbReference>
<dbReference type="FunFam" id="3.10.580.10:FF:000006">
    <property type="entry name" value="DUF21 and CBS domain protein"/>
    <property type="match status" value="1"/>
</dbReference>
<feature type="compositionally biased region" description="Basic residues" evidence="10">
    <location>
        <begin position="574"/>
        <end position="583"/>
    </location>
</feature>
<name>A0A7S1U1Y6_9STRA</name>
<dbReference type="Pfam" id="PF01595">
    <property type="entry name" value="CNNM"/>
    <property type="match status" value="1"/>
</dbReference>
<evidence type="ECO:0000313" key="15">
    <source>
        <dbReference type="EMBL" id="CAD9252542.1"/>
    </source>
</evidence>
<evidence type="ECO:0000256" key="11">
    <source>
        <dbReference type="SAM" id="Phobius"/>
    </source>
</evidence>
<keyword evidence="4" id="KW-0677">Repeat</keyword>
<dbReference type="InterPro" id="IPR046342">
    <property type="entry name" value="CBS_dom_sf"/>
</dbReference>
<dbReference type="InterPro" id="IPR011992">
    <property type="entry name" value="EF-hand-dom_pair"/>
</dbReference>
<keyword evidence="6 9" id="KW-1133">Transmembrane helix</keyword>
<evidence type="ECO:0000259" key="14">
    <source>
        <dbReference type="PROSITE" id="PS51846"/>
    </source>
</evidence>
<evidence type="ECO:0000256" key="9">
    <source>
        <dbReference type="PROSITE-ProRule" id="PRU01193"/>
    </source>
</evidence>
<accession>A0A7S1U1Y6</accession>
<comment type="similarity">
    <text evidence="2">Belongs to the centrin family.</text>
</comment>
<reference evidence="15" key="1">
    <citation type="submission" date="2021-01" db="EMBL/GenBank/DDBJ databases">
        <authorList>
            <person name="Corre E."/>
            <person name="Pelletier E."/>
            <person name="Niang G."/>
            <person name="Scheremetjew M."/>
            <person name="Finn R."/>
            <person name="Kale V."/>
            <person name="Holt S."/>
            <person name="Cochrane G."/>
            <person name="Meng A."/>
            <person name="Brown T."/>
            <person name="Cohen L."/>
        </authorList>
    </citation>
    <scope>NUCLEOTIDE SEQUENCE</scope>
    <source>
        <strain evidence="15">CCMP2877</strain>
    </source>
</reference>
<dbReference type="GO" id="GO:0043226">
    <property type="term" value="C:organelle"/>
    <property type="evidence" value="ECO:0007669"/>
    <property type="project" value="UniProtKB-ARBA"/>
</dbReference>
<sequence length="626" mass="69038">MGLVSLDPLDLKVKSMGGEEGDREAAATLLTILDDSEEQTSISHDGYTPLTHDDIEAQRNATQRSRCRASRHHFVLVTFLLFNSIANEALPLFLDALVPSWLAIVLSVTLVLFFGEIIPSAIFTGPNQLRIAAAMAPVVKIIMLVLSPIAYPIAYCLDVALGHQSLRKYTRNEISALVRVQHEMRKQREALARSSEDGVVVTPVRSRGKGMSRLSSVPEGGGGKLTRGSSMTIHGPSENPHGEQEISSDEVDIVAGVLQTAEKKVYEAMTPISEVYSVGMDRVMDFQTMSEVMGSGFSRIPVSASDDPGDMRGFLLVKRLITLDPDDAREIKTLRVILPACVSPNASLLETLNKFQEGRSHMAFVSAKPQDTRDLLLRGEPLVGSARPIGILTLEDIVEKIIQEEIYDEDDLMIREVHDVLSERLVAWRHMLAKGNKPKRRTTKVFRNNKNFQSVEGKGGNLRVNKEGLEELTCVLNKNLVEHLLQAFKLFDRDSDGQITAEELDQVLRSFGQTPTPEELQAMISVVDTDGDGSVDFQEFVEMIAMAGDHDNEAAESKAEESKETVAPPSPQHGGRRKKKKKDKAMVDCVVDHWTEVGRRSMEDHDHGALNAKPVKSYGATDAGKQ</sequence>
<dbReference type="Gene3D" id="1.10.238.10">
    <property type="entry name" value="EF-hand"/>
    <property type="match status" value="1"/>
</dbReference>
<feature type="transmembrane region" description="Helical" evidence="11">
    <location>
        <begin position="131"/>
        <end position="151"/>
    </location>
</feature>
<dbReference type="FunFam" id="1.10.238.10:FF:000178">
    <property type="entry name" value="Calmodulin-2 A"/>
    <property type="match status" value="1"/>
</dbReference>
<feature type="domain" description="EF-hand" evidence="12">
    <location>
        <begin position="479"/>
        <end position="514"/>
    </location>
</feature>
<evidence type="ECO:0000256" key="7">
    <source>
        <dbReference type="ARBA" id="ARBA00023136"/>
    </source>
</evidence>
<keyword evidence="5" id="KW-0106">Calcium</keyword>